<comment type="caution">
    <text evidence="3">The sequence shown here is derived from an EMBL/GenBank/DDBJ whole genome shotgun (WGS) entry which is preliminary data.</text>
</comment>
<evidence type="ECO:0000259" key="1">
    <source>
        <dbReference type="Pfam" id="PF06742"/>
    </source>
</evidence>
<feature type="domain" description="DUF1254" evidence="2">
    <location>
        <begin position="89"/>
        <end position="219"/>
    </location>
</feature>
<dbReference type="InterPro" id="IPR037050">
    <property type="entry name" value="DUF1254_sf"/>
</dbReference>
<evidence type="ECO:0000313" key="3">
    <source>
        <dbReference type="EMBL" id="OXA76545.1"/>
    </source>
</evidence>
<name>A0ABX4BKX9_FLAFR</name>
<dbReference type="Gene3D" id="2.60.120.600">
    <property type="entry name" value="Domain of unknown function DUF1214, C-terminal domain"/>
    <property type="match status" value="1"/>
</dbReference>
<accession>A0ABX4BKX9</accession>
<dbReference type="PANTHER" id="PTHR36509:SF2">
    <property type="entry name" value="BLL3101 PROTEIN"/>
    <property type="match status" value="1"/>
</dbReference>
<evidence type="ECO:0000259" key="2">
    <source>
        <dbReference type="Pfam" id="PF06863"/>
    </source>
</evidence>
<evidence type="ECO:0008006" key="5">
    <source>
        <dbReference type="Google" id="ProtNLM"/>
    </source>
</evidence>
<dbReference type="Pfam" id="PF06863">
    <property type="entry name" value="DUF1254"/>
    <property type="match status" value="1"/>
</dbReference>
<keyword evidence="4" id="KW-1185">Reference proteome</keyword>
<reference evidence="3 4" key="1">
    <citation type="submission" date="2016-11" db="EMBL/GenBank/DDBJ databases">
        <title>Whole genomes of Flavobacteriaceae.</title>
        <authorList>
            <person name="Stine C."/>
            <person name="Li C."/>
            <person name="Tadesse D."/>
        </authorList>
    </citation>
    <scope>NUCLEOTIDE SEQUENCE [LARGE SCALE GENOMIC DNA]</scope>
    <source>
        <strain evidence="3 4">DSM 15937</strain>
    </source>
</reference>
<proteinExistence type="predicted"/>
<dbReference type="InterPro" id="IPR010621">
    <property type="entry name" value="DUF1214"/>
</dbReference>
<dbReference type="EMBL" id="MUGV01000036">
    <property type="protein sequence ID" value="OXA76545.1"/>
    <property type="molecule type" value="Genomic_DNA"/>
</dbReference>
<dbReference type="PANTHER" id="PTHR36509">
    <property type="entry name" value="BLL3101 PROTEIN"/>
    <property type="match status" value="1"/>
</dbReference>
<dbReference type="InterPro" id="IPR037049">
    <property type="entry name" value="DUF1214_C_sf"/>
</dbReference>
<gene>
    <name evidence="3" type="ORF">B0A65_18715</name>
</gene>
<dbReference type="Gene3D" id="2.60.40.1610">
    <property type="entry name" value="Domain of unknown function DUF1254"/>
    <property type="match status" value="1"/>
</dbReference>
<dbReference type="Proteomes" id="UP000198382">
    <property type="component" value="Unassembled WGS sequence"/>
</dbReference>
<organism evidence="3 4">
    <name type="scientific">Flavobacterium frigidimaris</name>
    <dbReference type="NCBI Taxonomy" id="262320"/>
    <lineage>
        <taxon>Bacteria</taxon>
        <taxon>Pseudomonadati</taxon>
        <taxon>Bacteroidota</taxon>
        <taxon>Flavobacteriia</taxon>
        <taxon>Flavobacteriales</taxon>
        <taxon>Flavobacteriaceae</taxon>
        <taxon>Flavobacterium</taxon>
    </lineage>
</organism>
<evidence type="ECO:0000313" key="4">
    <source>
        <dbReference type="Proteomes" id="UP000198382"/>
    </source>
</evidence>
<sequence length="482" mass="53714">MTSCKKETVVNETSVTAQDSTNASIDSSKVNLKGSFAGTTFSKEYVRAIGQFAYVWGWPIVNSFNRRVALTSVSEPGLRGGVLPNAPVGHIAMLTDYIAPDQRFVACPNQDVTYGMGYGSLDDMPVVMQVPDFGDRFWVYAAWDARTDEFSKLGKQYGTKPGFYLMVGPNWKGKVPAGISGVFRSSTELAAFCPRVFLNDTDEDRKAIQPVLNQIMAYPLTEFDGKMKTIDWKKVPHFPVPGKSSDEEIQWVPAATFFDQLPDIMKKVPPLKGEESIYATINAVLDAAKKDPSLMAVLKEVALTADKEMIQPLKQWKYNGVPAGNGWFSDKNNADFGVDYFVRTATSKSNMYENVYTETKYIYTDFDSSGKELDGNNSYKVTFKAGQEPPVEGFWSLTLYNDHHFFHPNPLKRYSLGTKNKNLKRNADGSLTLYAGAKSPGADKESNWLPAPKGHFSVYLRSYGPKQSVIDGTWMPPIVEKY</sequence>
<protein>
    <recommendedName>
        <fullName evidence="5">DUF1254 domain-containing protein</fullName>
    </recommendedName>
</protein>
<dbReference type="SUPFAM" id="SSF160935">
    <property type="entry name" value="VPA0735-like"/>
    <property type="match status" value="1"/>
</dbReference>
<dbReference type="Pfam" id="PF06742">
    <property type="entry name" value="DUF1214"/>
    <property type="match status" value="1"/>
</dbReference>
<dbReference type="RefSeq" id="WP_074664049.1">
    <property type="nucleotide sequence ID" value="NZ_MUGV01000036.1"/>
</dbReference>
<feature type="domain" description="DUF1214" evidence="1">
    <location>
        <begin position="359"/>
        <end position="467"/>
    </location>
</feature>
<dbReference type="InterPro" id="IPR010679">
    <property type="entry name" value="DUF1254"/>
</dbReference>